<proteinExistence type="predicted"/>
<protein>
    <submittedName>
        <fullName evidence="2">Uncharacterized protein</fullName>
    </submittedName>
</protein>
<dbReference type="Proteomes" id="UP000515947">
    <property type="component" value="Chromosome"/>
</dbReference>
<feature type="compositionally biased region" description="Low complexity" evidence="1">
    <location>
        <begin position="16"/>
        <end position="42"/>
    </location>
</feature>
<keyword evidence="3" id="KW-1185">Reference proteome</keyword>
<dbReference type="PROSITE" id="PS51318">
    <property type="entry name" value="TAT"/>
    <property type="match status" value="1"/>
</dbReference>
<feature type="compositionally biased region" description="Basic residues" evidence="1">
    <location>
        <begin position="117"/>
        <end position="126"/>
    </location>
</feature>
<evidence type="ECO:0000256" key="1">
    <source>
        <dbReference type="SAM" id="MobiDB-lite"/>
    </source>
</evidence>
<dbReference type="KEGG" id="nmes:H9L09_02680"/>
<accession>A0A7G9RCR1</accession>
<feature type="compositionally biased region" description="Basic residues" evidence="1">
    <location>
        <begin position="1"/>
        <end position="10"/>
    </location>
</feature>
<evidence type="ECO:0000313" key="3">
    <source>
        <dbReference type="Proteomes" id="UP000515947"/>
    </source>
</evidence>
<dbReference type="RefSeq" id="WP_187579228.1">
    <property type="nucleotide sequence ID" value="NZ_CP060713.1"/>
</dbReference>
<organism evidence="2 3">
    <name type="scientific">Nocardioides mesophilus</name>
    <dbReference type="NCBI Taxonomy" id="433659"/>
    <lineage>
        <taxon>Bacteria</taxon>
        <taxon>Bacillati</taxon>
        <taxon>Actinomycetota</taxon>
        <taxon>Actinomycetes</taxon>
        <taxon>Propionibacteriales</taxon>
        <taxon>Nocardioidaceae</taxon>
        <taxon>Nocardioides</taxon>
    </lineage>
</organism>
<dbReference type="InterPro" id="IPR006311">
    <property type="entry name" value="TAT_signal"/>
</dbReference>
<sequence>MTSSRRRVARRPAGPPAGAAAADAGAGSVAAPAEAATTGADGSDVPTAPTGAGPLDPETDRVEATQASDGAVTSPEAADQTGPEAGVPSEEHADGGTDGSGDVDEDGAERSIAIHVPVKKKGVRKR</sequence>
<dbReference type="AlphaFoldDB" id="A0A7G9RCR1"/>
<dbReference type="EMBL" id="CP060713">
    <property type="protein sequence ID" value="QNN53386.1"/>
    <property type="molecule type" value="Genomic_DNA"/>
</dbReference>
<name>A0A7G9RCR1_9ACTN</name>
<evidence type="ECO:0000313" key="2">
    <source>
        <dbReference type="EMBL" id="QNN53386.1"/>
    </source>
</evidence>
<gene>
    <name evidence="2" type="ORF">H9L09_02680</name>
</gene>
<feature type="region of interest" description="Disordered" evidence="1">
    <location>
        <begin position="1"/>
        <end position="126"/>
    </location>
</feature>
<reference evidence="2 3" key="1">
    <citation type="submission" date="2020-08" db="EMBL/GenBank/DDBJ databases">
        <title>Genome sequence of Nocardioides mesophilus KACC 16243T.</title>
        <authorList>
            <person name="Hyun D.-W."/>
            <person name="Bae J.-W."/>
        </authorList>
    </citation>
    <scope>NUCLEOTIDE SEQUENCE [LARGE SCALE GENOMIC DNA]</scope>
    <source>
        <strain evidence="2 3">KACC 16243</strain>
    </source>
</reference>